<evidence type="ECO:0000256" key="2">
    <source>
        <dbReference type="PROSITE-ProRule" id="PRU00023"/>
    </source>
</evidence>
<feature type="domain" description="Nephrocystin 3-like N-terminal" evidence="4">
    <location>
        <begin position="178"/>
        <end position="341"/>
    </location>
</feature>
<reference evidence="5 6" key="1">
    <citation type="submission" date="2018-05" db="EMBL/GenBank/DDBJ databases">
        <title>Whole genome sequencing for identification of molecular markers to develop diagnostic detection tools for the regulated plant pathogen Lachnellula willkommii.</title>
        <authorList>
            <person name="Giroux E."/>
            <person name="Bilodeau G."/>
        </authorList>
    </citation>
    <scope>NUCLEOTIDE SEQUENCE [LARGE SCALE GENOMIC DNA]</scope>
    <source>
        <strain evidence="5 6">CBS 203.66</strain>
    </source>
</reference>
<dbReference type="InterPro" id="IPR036770">
    <property type="entry name" value="Ankyrin_rpt-contain_sf"/>
</dbReference>
<dbReference type="EMBL" id="QGMF01000287">
    <property type="protein sequence ID" value="TVY17131.1"/>
    <property type="molecule type" value="Genomic_DNA"/>
</dbReference>
<dbReference type="Pfam" id="PF24883">
    <property type="entry name" value="NPHP3_N"/>
    <property type="match status" value="1"/>
</dbReference>
<feature type="repeat" description="ANK" evidence="2">
    <location>
        <begin position="717"/>
        <end position="741"/>
    </location>
</feature>
<feature type="domain" description="GPI inositol-deacylase winged helix" evidence="3">
    <location>
        <begin position="459"/>
        <end position="534"/>
    </location>
</feature>
<protein>
    <submittedName>
        <fullName evidence="5">Ankyrin repeat, PH and SEC7 domain containing protein</fullName>
    </submittedName>
</protein>
<evidence type="ECO:0000259" key="3">
    <source>
        <dbReference type="Pfam" id="PF22939"/>
    </source>
</evidence>
<dbReference type="PROSITE" id="PS50297">
    <property type="entry name" value="ANK_REP_REGION"/>
    <property type="match status" value="2"/>
</dbReference>
<evidence type="ECO:0000313" key="5">
    <source>
        <dbReference type="EMBL" id="TVY17131.1"/>
    </source>
</evidence>
<dbReference type="SMART" id="SM00248">
    <property type="entry name" value="ANK"/>
    <property type="match status" value="4"/>
</dbReference>
<dbReference type="Pfam" id="PF22939">
    <property type="entry name" value="WHD_GPIID"/>
    <property type="match status" value="1"/>
</dbReference>
<dbReference type="InterPro" id="IPR056884">
    <property type="entry name" value="NPHP3-like_N"/>
</dbReference>
<sequence>MSFGFSVGDFIGAIELVNKIRKEFVNAPSQLKAIGDEVRGLSIVLGDADVACAQETLNDKQKKKLDGIDKSCRDVLDDLQQILDQNREVVSGSRGIGKRVVRVWKRIKWDPEVINELRSRITSNIALLNAFNGEFTRDNMVKLVHHQDDQERQAILDWISSVDFPSQQKDIISRRQDGTGLWLLDSEEYKAWSSLKGQTLFCPGIPGAGKTILSSIVVDDLNARFRDDESVGIAYVYFNFRRQEEQKLEIILAGILKQLLQSRPSLPESIKALYSRHKQDQTPWPTAETPKELRSVIALYSRVFIVADALDECQNEHRTNFLSGVFDLKADTELGLFATSRFIPEITSRFENSHRLEIRAREHDVQKYLRGHMSRLPACVQRSHEIQEAIVAKIVTAVKGMHLHLESLVGKRSLKAINTALKRLETPEHTTGKHATVSEAYDRAYDDAMERIKGQVKDSSELAEQVISWITLACRPLTTLELLHALAIEIGESELDKTNIPELEDIVSVCAGLVIVDEESNIIRLVHYTTQEYFERTHPRWFPKAQTGIANSCLTYLAFDSFETGPSRNRDEFDARLVDNALYGYAALNWGHHARLASIEADTLILSLFESQAKLSSSTQVIIVAAEINCPSQDDAKKMIGMHVAAYFGLQNVISSLLEKRQDPDPRCHNGRTPLSWASEEGHLEVVKMLLAKPSVNVNSKSSARAEFNKVRGYYHRGMTALMLAAMRGHERIVELLLQTGKVDKTITYKDGRTALWYATENGYSNIVSLLQDEV</sequence>
<proteinExistence type="predicted"/>
<dbReference type="PANTHER" id="PTHR10039:SF15">
    <property type="entry name" value="NACHT DOMAIN-CONTAINING PROTEIN"/>
    <property type="match status" value="1"/>
</dbReference>
<comment type="caution">
    <text evidence="5">The sequence shown here is derived from an EMBL/GenBank/DDBJ whole genome shotgun (WGS) entry which is preliminary data.</text>
</comment>
<dbReference type="PANTHER" id="PTHR10039">
    <property type="entry name" value="AMELOGENIN"/>
    <property type="match status" value="1"/>
</dbReference>
<dbReference type="SUPFAM" id="SSF52540">
    <property type="entry name" value="P-loop containing nucleoside triphosphate hydrolases"/>
    <property type="match status" value="1"/>
</dbReference>
<keyword evidence="1" id="KW-0677">Repeat</keyword>
<dbReference type="OrthoDB" id="195446at2759"/>
<dbReference type="Gene3D" id="3.40.50.300">
    <property type="entry name" value="P-loop containing nucleotide triphosphate hydrolases"/>
    <property type="match status" value="1"/>
</dbReference>
<keyword evidence="2" id="KW-0040">ANK repeat</keyword>
<name>A0A8T9BCM0_9HELO</name>
<dbReference type="AlphaFoldDB" id="A0A8T9BCM0"/>
<dbReference type="InterPro" id="IPR027417">
    <property type="entry name" value="P-loop_NTPase"/>
</dbReference>
<dbReference type="SUPFAM" id="SSF48403">
    <property type="entry name" value="Ankyrin repeat"/>
    <property type="match status" value="1"/>
</dbReference>
<dbReference type="Gene3D" id="1.25.40.20">
    <property type="entry name" value="Ankyrin repeat-containing domain"/>
    <property type="match status" value="1"/>
</dbReference>
<organism evidence="5 6">
    <name type="scientific">Lachnellula arida</name>
    <dbReference type="NCBI Taxonomy" id="1316785"/>
    <lineage>
        <taxon>Eukaryota</taxon>
        <taxon>Fungi</taxon>
        <taxon>Dikarya</taxon>
        <taxon>Ascomycota</taxon>
        <taxon>Pezizomycotina</taxon>
        <taxon>Leotiomycetes</taxon>
        <taxon>Helotiales</taxon>
        <taxon>Lachnaceae</taxon>
        <taxon>Lachnellula</taxon>
    </lineage>
</organism>
<evidence type="ECO:0000259" key="4">
    <source>
        <dbReference type="Pfam" id="PF24883"/>
    </source>
</evidence>
<dbReference type="PROSITE" id="PS50088">
    <property type="entry name" value="ANK_REPEAT"/>
    <property type="match status" value="2"/>
</dbReference>
<dbReference type="Proteomes" id="UP000469559">
    <property type="component" value="Unassembled WGS sequence"/>
</dbReference>
<evidence type="ECO:0000256" key="1">
    <source>
        <dbReference type="ARBA" id="ARBA00022737"/>
    </source>
</evidence>
<evidence type="ECO:0000313" key="6">
    <source>
        <dbReference type="Proteomes" id="UP000469559"/>
    </source>
</evidence>
<dbReference type="InterPro" id="IPR054471">
    <property type="entry name" value="GPIID_WHD"/>
</dbReference>
<keyword evidence="6" id="KW-1185">Reference proteome</keyword>
<feature type="repeat" description="ANK" evidence="2">
    <location>
        <begin position="670"/>
        <end position="691"/>
    </location>
</feature>
<accession>A0A8T9BCM0</accession>
<dbReference type="InterPro" id="IPR002110">
    <property type="entry name" value="Ankyrin_rpt"/>
</dbReference>
<gene>
    <name evidence="5" type="primary">secG</name>
    <name evidence="5" type="ORF">LARI1_G006010</name>
</gene>
<dbReference type="Pfam" id="PF12796">
    <property type="entry name" value="Ank_2"/>
    <property type="match status" value="2"/>
</dbReference>